<evidence type="ECO:0000313" key="3">
    <source>
        <dbReference type="Proteomes" id="UP001549307"/>
    </source>
</evidence>
<accession>A0ABV2PCA7</accession>
<protein>
    <submittedName>
        <fullName evidence="2">Uncharacterized protein</fullName>
    </submittedName>
</protein>
<dbReference type="Proteomes" id="UP001549307">
    <property type="component" value="Unassembled WGS sequence"/>
</dbReference>
<sequence length="100" mass="10411">MTEPINVPVSAPQGHAGQDGHVTENAEPVRPEVQWPDPAIPTGDPLMDRALAVLDKVPATPVAEHGDLYAAVHDSLLEALDAEPGLPAAPQSTPRPEGDS</sequence>
<dbReference type="RefSeq" id="WP_354232743.1">
    <property type="nucleotide sequence ID" value="NZ_JBEPSN010000014.1"/>
</dbReference>
<organism evidence="2 3">
    <name type="scientific">Arthrobacter bambusae</name>
    <dbReference type="NCBI Taxonomy" id="1338426"/>
    <lineage>
        <taxon>Bacteria</taxon>
        <taxon>Bacillati</taxon>
        <taxon>Actinomycetota</taxon>
        <taxon>Actinomycetes</taxon>
        <taxon>Micrococcales</taxon>
        <taxon>Micrococcaceae</taxon>
        <taxon>Arthrobacter</taxon>
    </lineage>
</organism>
<gene>
    <name evidence="2" type="ORF">ABIE37_004217</name>
</gene>
<comment type="caution">
    <text evidence="2">The sequence shown here is derived from an EMBL/GenBank/DDBJ whole genome shotgun (WGS) entry which is preliminary data.</text>
</comment>
<evidence type="ECO:0000256" key="1">
    <source>
        <dbReference type="SAM" id="MobiDB-lite"/>
    </source>
</evidence>
<keyword evidence="3" id="KW-1185">Reference proteome</keyword>
<evidence type="ECO:0000313" key="2">
    <source>
        <dbReference type="EMBL" id="MET4542406.1"/>
    </source>
</evidence>
<proteinExistence type="predicted"/>
<feature type="region of interest" description="Disordered" evidence="1">
    <location>
        <begin position="1"/>
        <end position="43"/>
    </location>
</feature>
<feature type="compositionally biased region" description="Basic and acidic residues" evidence="1">
    <location>
        <begin position="21"/>
        <end position="30"/>
    </location>
</feature>
<dbReference type="EMBL" id="JBEPSN010000014">
    <property type="protein sequence ID" value="MET4542406.1"/>
    <property type="molecule type" value="Genomic_DNA"/>
</dbReference>
<name>A0ABV2PCA7_9MICC</name>
<dbReference type="GeneID" id="92755143"/>
<reference evidence="2 3" key="1">
    <citation type="submission" date="2024-06" db="EMBL/GenBank/DDBJ databases">
        <title>Sorghum-associated microbial communities from plants grown in Nebraska, USA.</title>
        <authorList>
            <person name="Schachtman D."/>
        </authorList>
    </citation>
    <scope>NUCLEOTIDE SEQUENCE [LARGE SCALE GENOMIC DNA]</scope>
    <source>
        <strain evidence="2 3">3552</strain>
    </source>
</reference>